<name>A0A8S5U8S2_9CAUD</name>
<protein>
    <submittedName>
        <fullName evidence="1">Uncharacterized protein</fullName>
    </submittedName>
</protein>
<accession>A0A8S5U8S2</accession>
<reference evidence="1" key="1">
    <citation type="journal article" date="2021" name="Proc. Natl. Acad. Sci. U.S.A.">
        <title>A Catalog of Tens of Thousands of Viruses from Human Metagenomes Reveals Hidden Associations with Chronic Diseases.</title>
        <authorList>
            <person name="Tisza M.J."/>
            <person name="Buck C.B."/>
        </authorList>
    </citation>
    <scope>NUCLEOTIDE SEQUENCE</scope>
    <source>
        <strain evidence="1">CtnMR5</strain>
    </source>
</reference>
<organism evidence="1">
    <name type="scientific">Siphoviridae sp. ctnMR5</name>
    <dbReference type="NCBI Taxonomy" id="2825658"/>
    <lineage>
        <taxon>Viruses</taxon>
        <taxon>Duplodnaviria</taxon>
        <taxon>Heunggongvirae</taxon>
        <taxon>Uroviricota</taxon>
        <taxon>Caudoviricetes</taxon>
    </lineage>
</organism>
<sequence length="312" mass="33997">MDIINESERLKRVITPVIEKIANKATESALRMYKATVVALPNNGTVSIKFVNDTTTLSLPYNSGLSLAVGAVVWVAVLYNDMRNAIVWGDSTLNVTNLTNTVQTVPQTLTTEQKEQVRANIGALSSADLSVWAQRTLGEEDLNTLADAGYQKAYISRYRADTTNTPTTYGNIISFRSSAGDLTQLALAVTTNKMYYRQSSSFNQYGTWQEVLLGLLEKGDNFSLSLSNGLRLQVITDTSGVSVVAGQVTNKNYTYPIAYSTIGRVVGITTNESGITTSIASGNSDSSTTIYFRNNTTNNITINRVNIFIIGY</sequence>
<evidence type="ECO:0000313" key="1">
    <source>
        <dbReference type="EMBL" id="DAF90881.1"/>
    </source>
</evidence>
<dbReference type="EMBL" id="BK016039">
    <property type="protein sequence ID" value="DAF90881.1"/>
    <property type="molecule type" value="Genomic_DNA"/>
</dbReference>
<dbReference type="CDD" id="cd19958">
    <property type="entry name" value="pyocin_knob"/>
    <property type="match status" value="1"/>
</dbReference>
<proteinExistence type="predicted"/>